<dbReference type="RefSeq" id="WP_160896987.1">
    <property type="nucleotide sequence ID" value="NZ_WUMU01000037.1"/>
</dbReference>
<feature type="domain" description="Calcineurin-like phosphoesterase" evidence="2">
    <location>
        <begin position="16"/>
        <end position="194"/>
    </location>
</feature>
<dbReference type="SUPFAM" id="SSF56300">
    <property type="entry name" value="Metallo-dependent phosphatases"/>
    <property type="match status" value="1"/>
</dbReference>
<evidence type="ECO:0000313" key="4">
    <source>
        <dbReference type="Proteomes" id="UP000477911"/>
    </source>
</evidence>
<sequence>MRTLATRRFAPLGGRFAVLADIHGNADALRAVQADMAQFQPEDVLVLGDHFSGPLDAAGTAGLLLRHRILALRGNHDRYLLEQSPTEMGRSDRVALEALEDVALDWLAGLPEVMDFGDVWACHAMPGCDDVYWTHEVARDGTVSLRHVDDIAAEVAAAGIGASLILCAHTHLPVTLRLPTGQILLNPGSVGCPAYEDELPVPHVIETGHAHAAWALVERQGDHWSITQRFVPYDTTQMVARARAHARWDWARAVETGFL</sequence>
<dbReference type="Proteomes" id="UP000477911">
    <property type="component" value="Unassembled WGS sequence"/>
</dbReference>
<dbReference type="GO" id="GO:0016791">
    <property type="term" value="F:phosphatase activity"/>
    <property type="evidence" value="ECO:0007669"/>
    <property type="project" value="TreeGrafter"/>
</dbReference>
<dbReference type="InterPro" id="IPR029052">
    <property type="entry name" value="Metallo-depent_PP-like"/>
</dbReference>
<comment type="caution">
    <text evidence="3">The sequence shown here is derived from an EMBL/GenBank/DDBJ whole genome shotgun (WGS) entry which is preliminary data.</text>
</comment>
<dbReference type="PANTHER" id="PTHR42850:SF2">
    <property type="entry name" value="BLL5683 PROTEIN"/>
    <property type="match status" value="1"/>
</dbReference>
<gene>
    <name evidence="3" type="ORF">GR170_23820</name>
</gene>
<evidence type="ECO:0000256" key="1">
    <source>
        <dbReference type="ARBA" id="ARBA00008950"/>
    </source>
</evidence>
<dbReference type="AlphaFoldDB" id="A0A6L7GBB9"/>
<dbReference type="Pfam" id="PF12850">
    <property type="entry name" value="Metallophos_2"/>
    <property type="match status" value="1"/>
</dbReference>
<dbReference type="InterPro" id="IPR024654">
    <property type="entry name" value="Calcineurin-like_PHP_lpxH"/>
</dbReference>
<organism evidence="3 4">
    <name type="scientific">Pseudooceanicola albus</name>
    <dbReference type="NCBI Taxonomy" id="2692189"/>
    <lineage>
        <taxon>Bacteria</taxon>
        <taxon>Pseudomonadati</taxon>
        <taxon>Pseudomonadota</taxon>
        <taxon>Alphaproteobacteria</taxon>
        <taxon>Rhodobacterales</taxon>
        <taxon>Paracoccaceae</taxon>
        <taxon>Pseudooceanicola</taxon>
    </lineage>
</organism>
<dbReference type="GO" id="GO:0005737">
    <property type="term" value="C:cytoplasm"/>
    <property type="evidence" value="ECO:0007669"/>
    <property type="project" value="TreeGrafter"/>
</dbReference>
<reference evidence="3 4" key="1">
    <citation type="submission" date="2019-12" db="EMBL/GenBank/DDBJ databases">
        <authorList>
            <person name="Li M."/>
        </authorList>
    </citation>
    <scope>NUCLEOTIDE SEQUENCE [LARGE SCALE GENOMIC DNA]</scope>
    <source>
        <strain evidence="3 4">GBMRC 2024</strain>
    </source>
</reference>
<comment type="similarity">
    <text evidence="1">Belongs to the metallophosphoesterase superfamily. YfcE family.</text>
</comment>
<evidence type="ECO:0000313" key="3">
    <source>
        <dbReference type="EMBL" id="MXN20867.1"/>
    </source>
</evidence>
<dbReference type="EMBL" id="WUMU01000037">
    <property type="protein sequence ID" value="MXN20867.1"/>
    <property type="molecule type" value="Genomic_DNA"/>
</dbReference>
<dbReference type="PIRSF" id="PIRSF000883">
    <property type="entry name" value="Pesterase_MJ0912"/>
    <property type="match status" value="1"/>
</dbReference>
<evidence type="ECO:0000259" key="2">
    <source>
        <dbReference type="Pfam" id="PF12850"/>
    </source>
</evidence>
<keyword evidence="4" id="KW-1185">Reference proteome</keyword>
<dbReference type="CDD" id="cd00838">
    <property type="entry name" value="MPP_superfamily"/>
    <property type="match status" value="1"/>
</dbReference>
<protein>
    <submittedName>
        <fullName evidence="3">Metallophosphoesterase</fullName>
    </submittedName>
</protein>
<dbReference type="InterPro" id="IPR050126">
    <property type="entry name" value="Ap4A_hydrolase"/>
</dbReference>
<proteinExistence type="inferred from homology"/>
<dbReference type="InterPro" id="IPR011152">
    <property type="entry name" value="Pesterase_MJ0912"/>
</dbReference>
<accession>A0A6L7GBB9</accession>
<name>A0A6L7GBB9_9RHOB</name>
<dbReference type="Gene3D" id="3.60.21.10">
    <property type="match status" value="1"/>
</dbReference>
<dbReference type="PANTHER" id="PTHR42850">
    <property type="entry name" value="METALLOPHOSPHOESTERASE"/>
    <property type="match status" value="1"/>
</dbReference>